<evidence type="ECO:0000259" key="11">
    <source>
        <dbReference type="Pfam" id="PF02223"/>
    </source>
</evidence>
<dbReference type="RefSeq" id="WP_377965318.1">
    <property type="nucleotide sequence ID" value="NZ_JBHZOL010000075.1"/>
</dbReference>
<keyword evidence="5 10" id="KW-0545">Nucleotide biosynthesis</keyword>
<evidence type="ECO:0000313" key="12">
    <source>
        <dbReference type="EMBL" id="MFE4107013.1"/>
    </source>
</evidence>
<dbReference type="GO" id="GO:0004798">
    <property type="term" value="F:dTMP kinase activity"/>
    <property type="evidence" value="ECO:0007669"/>
    <property type="project" value="UniProtKB-EC"/>
</dbReference>
<dbReference type="PANTHER" id="PTHR10344:SF4">
    <property type="entry name" value="UMP-CMP KINASE 2, MITOCHONDRIAL"/>
    <property type="match status" value="1"/>
</dbReference>
<dbReference type="Gene3D" id="3.40.50.300">
    <property type="entry name" value="P-loop containing nucleotide triphosphate hydrolases"/>
    <property type="match status" value="1"/>
</dbReference>
<dbReference type="EC" id="2.7.4.9" evidence="2 10"/>
<evidence type="ECO:0000256" key="9">
    <source>
        <dbReference type="ARBA" id="ARBA00048743"/>
    </source>
</evidence>
<dbReference type="Proteomes" id="UP001600165">
    <property type="component" value="Unassembled WGS sequence"/>
</dbReference>
<feature type="binding site" evidence="10">
    <location>
        <begin position="10"/>
        <end position="17"/>
    </location>
    <ligand>
        <name>ATP</name>
        <dbReference type="ChEBI" id="CHEBI:30616"/>
    </ligand>
</feature>
<evidence type="ECO:0000256" key="6">
    <source>
        <dbReference type="ARBA" id="ARBA00022741"/>
    </source>
</evidence>
<evidence type="ECO:0000256" key="8">
    <source>
        <dbReference type="ARBA" id="ARBA00022840"/>
    </source>
</evidence>
<accession>A0ABW6IFP6</accession>
<dbReference type="PANTHER" id="PTHR10344">
    <property type="entry name" value="THYMIDYLATE KINASE"/>
    <property type="match status" value="1"/>
</dbReference>
<keyword evidence="4 10" id="KW-0808">Transferase</keyword>
<dbReference type="InterPro" id="IPR039430">
    <property type="entry name" value="Thymidylate_kin-like_dom"/>
</dbReference>
<comment type="similarity">
    <text evidence="1 10">Belongs to the thymidylate kinase family.</text>
</comment>
<dbReference type="NCBIfam" id="TIGR00041">
    <property type="entry name" value="DTMP_kinase"/>
    <property type="match status" value="1"/>
</dbReference>
<keyword evidence="8 10" id="KW-0067">ATP-binding</keyword>
<dbReference type="CDD" id="cd01672">
    <property type="entry name" value="TMPK"/>
    <property type="match status" value="1"/>
</dbReference>
<dbReference type="Pfam" id="PF02223">
    <property type="entry name" value="Thymidylate_kin"/>
    <property type="match status" value="1"/>
</dbReference>
<dbReference type="InterPro" id="IPR027417">
    <property type="entry name" value="P-loop_NTPase"/>
</dbReference>
<comment type="function">
    <text evidence="10">Phosphorylation of dTMP to form dTDP in both de novo and salvage pathways of dTTP synthesis.</text>
</comment>
<dbReference type="PROSITE" id="PS01331">
    <property type="entry name" value="THYMIDYLATE_KINASE"/>
    <property type="match status" value="1"/>
</dbReference>
<evidence type="ECO:0000256" key="1">
    <source>
        <dbReference type="ARBA" id="ARBA00009776"/>
    </source>
</evidence>
<evidence type="ECO:0000256" key="4">
    <source>
        <dbReference type="ARBA" id="ARBA00022679"/>
    </source>
</evidence>
<gene>
    <name evidence="10 12" type="primary">tmk</name>
    <name evidence="12" type="ORF">ACFVKH_12030</name>
</gene>
<comment type="catalytic activity">
    <reaction evidence="9 10">
        <text>dTMP + ATP = dTDP + ADP</text>
        <dbReference type="Rhea" id="RHEA:13517"/>
        <dbReference type="ChEBI" id="CHEBI:30616"/>
        <dbReference type="ChEBI" id="CHEBI:58369"/>
        <dbReference type="ChEBI" id="CHEBI:63528"/>
        <dbReference type="ChEBI" id="CHEBI:456216"/>
        <dbReference type="EC" id="2.7.4.9"/>
    </reaction>
</comment>
<evidence type="ECO:0000313" key="13">
    <source>
        <dbReference type="Proteomes" id="UP001600165"/>
    </source>
</evidence>
<protein>
    <recommendedName>
        <fullName evidence="3 10">Thymidylate kinase</fullName>
        <ecNumber evidence="2 10">2.7.4.9</ecNumber>
    </recommendedName>
    <alternativeName>
        <fullName evidence="10">dTMP kinase</fullName>
    </alternativeName>
</protein>
<comment type="caution">
    <text evidence="12">The sequence shown here is derived from an EMBL/GenBank/DDBJ whole genome shotgun (WGS) entry which is preliminary data.</text>
</comment>
<reference evidence="12 13" key="1">
    <citation type="submission" date="2024-10" db="EMBL/GenBank/DDBJ databases">
        <authorList>
            <person name="Ratan Roy A."/>
            <person name="Morales Sandoval P.H."/>
            <person name="De Los Santos Villalobos S."/>
            <person name="Chakraborty S."/>
            <person name="Mukherjee J."/>
        </authorList>
    </citation>
    <scope>NUCLEOTIDE SEQUENCE [LARGE SCALE GENOMIC DNA]</scope>
    <source>
        <strain evidence="12 13">S1</strain>
    </source>
</reference>
<dbReference type="HAMAP" id="MF_00165">
    <property type="entry name" value="Thymidylate_kinase"/>
    <property type="match status" value="1"/>
</dbReference>
<dbReference type="InterPro" id="IPR018094">
    <property type="entry name" value="Thymidylate_kinase"/>
</dbReference>
<dbReference type="SUPFAM" id="SSF52540">
    <property type="entry name" value="P-loop containing nucleoside triphosphate hydrolases"/>
    <property type="match status" value="1"/>
</dbReference>
<evidence type="ECO:0000256" key="10">
    <source>
        <dbReference type="HAMAP-Rule" id="MF_00165"/>
    </source>
</evidence>
<evidence type="ECO:0000256" key="3">
    <source>
        <dbReference type="ARBA" id="ARBA00017144"/>
    </source>
</evidence>
<organism evidence="12 13">
    <name type="scientific">Almyronema epifaneia S1</name>
    <dbReference type="NCBI Taxonomy" id="2991925"/>
    <lineage>
        <taxon>Bacteria</taxon>
        <taxon>Bacillati</taxon>
        <taxon>Cyanobacteriota</taxon>
        <taxon>Cyanophyceae</taxon>
        <taxon>Nodosilineales</taxon>
        <taxon>Nodosilineaceae</taxon>
        <taxon>Almyronema</taxon>
        <taxon>Almyronema epifaneia</taxon>
    </lineage>
</organism>
<keyword evidence="13" id="KW-1185">Reference proteome</keyword>
<feature type="domain" description="Thymidylate kinase-like" evidence="11">
    <location>
        <begin position="8"/>
        <end position="209"/>
    </location>
</feature>
<proteinExistence type="inferred from homology"/>
<keyword evidence="6 10" id="KW-0547">Nucleotide-binding</keyword>
<keyword evidence="7 10" id="KW-0418">Kinase</keyword>
<name>A0ABW6IFP6_9CYAN</name>
<sequence length="237" mass="26167">MQGKLIVFEGIEGCGKTTQLQLLFDWLQSSAELRSLQASQLVAGVVKTRQPGGTYLGAQLRQILLQPQDSEQIQPTAELLLYAADRAQHIDEMIRPCLAAGYLILCDRFTASTLAYQGYGRGLSLSLIEQLNQIATGGVKSDLTLWLKLDVAVGLDRTRQRGLTDRMEQADLSFHRRVQQGFEDLAQSNAHTTQVIEAKDSQTAIAQHIQSILQAKLSQWYPLPSSLSSANPKPSNF</sequence>
<dbReference type="EMBL" id="JBHZOL010000075">
    <property type="protein sequence ID" value="MFE4107013.1"/>
    <property type="molecule type" value="Genomic_DNA"/>
</dbReference>
<dbReference type="InterPro" id="IPR018095">
    <property type="entry name" value="Thymidylate_kin_CS"/>
</dbReference>
<evidence type="ECO:0000256" key="5">
    <source>
        <dbReference type="ARBA" id="ARBA00022727"/>
    </source>
</evidence>
<evidence type="ECO:0000256" key="7">
    <source>
        <dbReference type="ARBA" id="ARBA00022777"/>
    </source>
</evidence>
<evidence type="ECO:0000256" key="2">
    <source>
        <dbReference type="ARBA" id="ARBA00012980"/>
    </source>
</evidence>